<comment type="caution">
    <text evidence="1">The sequence shown here is derived from an EMBL/GenBank/DDBJ whole genome shotgun (WGS) entry which is preliminary data.</text>
</comment>
<evidence type="ECO:0000313" key="1">
    <source>
        <dbReference type="EMBL" id="GIX90156.1"/>
    </source>
</evidence>
<reference evidence="1 2" key="1">
    <citation type="submission" date="2021-06" db="EMBL/GenBank/DDBJ databases">
        <title>Caerostris extrusa draft genome.</title>
        <authorList>
            <person name="Kono N."/>
            <person name="Arakawa K."/>
        </authorList>
    </citation>
    <scope>NUCLEOTIDE SEQUENCE [LARGE SCALE GENOMIC DNA]</scope>
</reference>
<protein>
    <submittedName>
        <fullName evidence="1">Uncharacterized protein</fullName>
    </submittedName>
</protein>
<proteinExistence type="predicted"/>
<sequence>MLQYCQLGEFHLSNTTDLSLVRRTFFSVTHPYPTGPHLDPGSYIKIPALQTLWAIRRRDCEEKRKKKRKGGIILLNYRWPPRIITHQGQHGRRDPCRTAFRDFLPGK</sequence>
<name>A0AAV4P1T7_CAEEX</name>
<organism evidence="1 2">
    <name type="scientific">Caerostris extrusa</name>
    <name type="common">Bark spider</name>
    <name type="synonym">Caerostris bankana</name>
    <dbReference type="NCBI Taxonomy" id="172846"/>
    <lineage>
        <taxon>Eukaryota</taxon>
        <taxon>Metazoa</taxon>
        <taxon>Ecdysozoa</taxon>
        <taxon>Arthropoda</taxon>
        <taxon>Chelicerata</taxon>
        <taxon>Arachnida</taxon>
        <taxon>Araneae</taxon>
        <taxon>Araneomorphae</taxon>
        <taxon>Entelegynae</taxon>
        <taxon>Araneoidea</taxon>
        <taxon>Araneidae</taxon>
        <taxon>Caerostris</taxon>
    </lineage>
</organism>
<dbReference type="EMBL" id="BPLR01003914">
    <property type="protein sequence ID" value="GIX90156.1"/>
    <property type="molecule type" value="Genomic_DNA"/>
</dbReference>
<dbReference type="AlphaFoldDB" id="A0AAV4P1T7"/>
<evidence type="ECO:0000313" key="2">
    <source>
        <dbReference type="Proteomes" id="UP001054945"/>
    </source>
</evidence>
<dbReference type="Proteomes" id="UP001054945">
    <property type="component" value="Unassembled WGS sequence"/>
</dbReference>
<keyword evidence="2" id="KW-1185">Reference proteome</keyword>
<accession>A0AAV4P1T7</accession>
<gene>
    <name evidence="1" type="ORF">CEXT_35731</name>
</gene>